<dbReference type="Pfam" id="PF04954">
    <property type="entry name" value="SIP"/>
    <property type="match status" value="1"/>
</dbReference>
<dbReference type="EMBL" id="JAGINU010000001">
    <property type="protein sequence ID" value="MBP2365338.1"/>
    <property type="molecule type" value="Genomic_DNA"/>
</dbReference>
<evidence type="ECO:0000313" key="3">
    <source>
        <dbReference type="Proteomes" id="UP001519295"/>
    </source>
</evidence>
<evidence type="ECO:0000313" key="2">
    <source>
        <dbReference type="EMBL" id="MBP2365338.1"/>
    </source>
</evidence>
<keyword evidence="3" id="KW-1185">Reference proteome</keyword>
<dbReference type="InterPro" id="IPR039261">
    <property type="entry name" value="FNR_nucleotide-bd"/>
</dbReference>
<dbReference type="InterPro" id="IPR013113">
    <property type="entry name" value="SIP_FAD-bd"/>
</dbReference>
<name>A0ABS4VN43_9PSEU</name>
<dbReference type="InterPro" id="IPR007037">
    <property type="entry name" value="SIP_rossman_dom"/>
</dbReference>
<dbReference type="InterPro" id="IPR039374">
    <property type="entry name" value="SIP_fam"/>
</dbReference>
<dbReference type="PROSITE" id="PS51384">
    <property type="entry name" value="FAD_FR"/>
    <property type="match status" value="1"/>
</dbReference>
<comment type="caution">
    <text evidence="2">The sequence shown here is derived from an EMBL/GenBank/DDBJ whole genome shotgun (WGS) entry which is preliminary data.</text>
</comment>
<dbReference type="Pfam" id="PF08021">
    <property type="entry name" value="FAD_binding_9"/>
    <property type="match status" value="1"/>
</dbReference>
<dbReference type="InterPro" id="IPR017938">
    <property type="entry name" value="Riboflavin_synthase-like_b-brl"/>
</dbReference>
<organism evidence="2 3">
    <name type="scientific">Pseudonocardia parietis</name>
    <dbReference type="NCBI Taxonomy" id="570936"/>
    <lineage>
        <taxon>Bacteria</taxon>
        <taxon>Bacillati</taxon>
        <taxon>Actinomycetota</taxon>
        <taxon>Actinomycetes</taxon>
        <taxon>Pseudonocardiales</taxon>
        <taxon>Pseudonocardiaceae</taxon>
        <taxon>Pseudonocardia</taxon>
    </lineage>
</organism>
<dbReference type="PANTHER" id="PTHR30157:SF0">
    <property type="entry name" value="NADPH-DEPENDENT FERRIC-CHELATE REDUCTASE"/>
    <property type="match status" value="1"/>
</dbReference>
<feature type="domain" description="FAD-binding FR-type" evidence="1">
    <location>
        <begin position="3"/>
        <end position="128"/>
    </location>
</feature>
<dbReference type="Proteomes" id="UP001519295">
    <property type="component" value="Unassembled WGS sequence"/>
</dbReference>
<dbReference type="RefSeq" id="WP_210025260.1">
    <property type="nucleotide sequence ID" value="NZ_JAGINU010000001.1"/>
</dbReference>
<gene>
    <name evidence="2" type="ORF">JOF36_001034</name>
</gene>
<evidence type="ECO:0000259" key="1">
    <source>
        <dbReference type="PROSITE" id="PS51384"/>
    </source>
</evidence>
<dbReference type="Gene3D" id="2.40.30.10">
    <property type="entry name" value="Translation factors"/>
    <property type="match status" value="1"/>
</dbReference>
<reference evidence="2 3" key="1">
    <citation type="submission" date="2021-03" db="EMBL/GenBank/DDBJ databases">
        <title>Sequencing the genomes of 1000 actinobacteria strains.</title>
        <authorList>
            <person name="Klenk H.-P."/>
        </authorList>
    </citation>
    <scope>NUCLEOTIDE SEQUENCE [LARGE SCALE GENOMIC DNA]</scope>
    <source>
        <strain evidence="2 3">DSM 45256</strain>
    </source>
</reference>
<dbReference type="InterPro" id="IPR017927">
    <property type="entry name" value="FAD-bd_FR_type"/>
</dbReference>
<dbReference type="Gene3D" id="3.40.50.80">
    <property type="entry name" value="Nucleotide-binding domain of ferredoxin-NADP reductase (FNR) module"/>
    <property type="match status" value="1"/>
</dbReference>
<accession>A0ABS4VN43</accession>
<protein>
    <submittedName>
        <fullName evidence="2">NADPH-dependent ferric siderophore reductase</fullName>
    </submittedName>
</protein>
<sequence>MARRVTELQVLRTVSLSPHMVRVVAGGDGLAAFPRTEHTDRYVKILFPLPGVEYPEPLDMDVVHAEYPREQWPAQRTYTVRSLDHDAGEMVIDFVHHGDTGLAGPWAASAQPGDRLRMLGPGGAYVPDPDADWHLFVGDDAALPAICAALERLPADRPALAVLQVDGPGDVLGLPARAGTTVQWLYRSEAGGDPESTQLPDAVRALTFPTGRVHAFVHGEAIAVRDLRRHLTRERGIAKDDLSISGYWRRGRDEEGFREFKAAERTEQEAARPVG</sequence>
<dbReference type="SUPFAM" id="SSF63380">
    <property type="entry name" value="Riboflavin synthase domain-like"/>
    <property type="match status" value="1"/>
</dbReference>
<dbReference type="PANTHER" id="PTHR30157">
    <property type="entry name" value="FERRIC REDUCTASE, NADPH-DEPENDENT"/>
    <property type="match status" value="1"/>
</dbReference>
<proteinExistence type="predicted"/>
<dbReference type="CDD" id="cd06193">
    <property type="entry name" value="siderophore_interacting"/>
    <property type="match status" value="1"/>
</dbReference>